<dbReference type="Proteomes" id="UP000612893">
    <property type="component" value="Unassembled WGS sequence"/>
</dbReference>
<dbReference type="EC" id="1.1.1.49" evidence="6"/>
<dbReference type="GO" id="GO:0004345">
    <property type="term" value="F:glucose-6-phosphate dehydrogenase activity"/>
    <property type="evidence" value="ECO:0007669"/>
    <property type="project" value="UniProtKB-UniRule"/>
</dbReference>
<dbReference type="EMBL" id="JAEKNR010000139">
    <property type="protein sequence ID" value="MBJ7599073.1"/>
    <property type="molecule type" value="Genomic_DNA"/>
</dbReference>
<comment type="pathway">
    <text evidence="1 6">Carbohydrate degradation; pentose phosphate pathway; D-ribulose 5-phosphate from D-glucose 6-phosphate (oxidative stage): step 1/3.</text>
</comment>
<keyword evidence="10" id="KW-1185">Reference proteome</keyword>
<comment type="similarity">
    <text evidence="6">Belongs to the glucose-6-phosphate dehydrogenase family.</text>
</comment>
<feature type="active site" description="Proton acceptor" evidence="6">
    <location>
        <position position="237"/>
    </location>
</feature>
<dbReference type="InterPro" id="IPR022674">
    <property type="entry name" value="G6P_DH_NAD-bd"/>
</dbReference>
<keyword evidence="5 6" id="KW-0119">Carbohydrate metabolism</keyword>
<comment type="catalytic activity">
    <reaction evidence="6">
        <text>D-glucose 6-phosphate + NADP(+) = 6-phospho-D-glucono-1,5-lactone + NADPH + H(+)</text>
        <dbReference type="Rhea" id="RHEA:15841"/>
        <dbReference type="ChEBI" id="CHEBI:15378"/>
        <dbReference type="ChEBI" id="CHEBI:57783"/>
        <dbReference type="ChEBI" id="CHEBI:57955"/>
        <dbReference type="ChEBI" id="CHEBI:58349"/>
        <dbReference type="ChEBI" id="CHEBI:61548"/>
        <dbReference type="EC" id="1.1.1.49"/>
    </reaction>
</comment>
<accession>A0A934N9J0</accession>
<keyword evidence="2 6" id="KW-0313">Glucose metabolism</keyword>
<protein>
    <recommendedName>
        <fullName evidence="6">Glucose-6-phosphate 1-dehydrogenase</fullName>
        <shortName evidence="6">G6PD</shortName>
        <ecNumber evidence="6">1.1.1.49</ecNumber>
    </recommendedName>
</protein>
<feature type="binding site" evidence="6">
    <location>
        <position position="179"/>
    </location>
    <ligand>
        <name>substrate</name>
    </ligand>
</feature>
<evidence type="ECO:0000313" key="10">
    <source>
        <dbReference type="Proteomes" id="UP000612893"/>
    </source>
</evidence>
<keyword evidence="4 6" id="KW-0560">Oxidoreductase</keyword>
<feature type="binding site" evidence="6">
    <location>
        <position position="175"/>
    </location>
    <ligand>
        <name>substrate</name>
    </ligand>
</feature>
<dbReference type="PANTHER" id="PTHR23429:SF0">
    <property type="entry name" value="GLUCOSE-6-PHOSPHATE 1-DEHYDROGENASE"/>
    <property type="match status" value="1"/>
</dbReference>
<feature type="domain" description="Glucose-6-phosphate dehydrogenase C-terminal" evidence="8">
    <location>
        <begin position="186"/>
        <end position="468"/>
    </location>
</feature>
<evidence type="ECO:0000256" key="2">
    <source>
        <dbReference type="ARBA" id="ARBA00022526"/>
    </source>
</evidence>
<sequence>MTTVDSVREAASASAPAGPARDVVIFGASGDLSNRKILPALGRLSKNRDLRIVGVGRRAMSPKQFGDLVATSSGSAALGASARWVQLDYADRDGYRRLLEATEGDGRTTVFYLATPPFVVGSILDGLSASGLVRRGDANRVVVEKPLGHDAASAAALNEQLAQLFDESQVYRIDHYLGKDIVQNLLAFRFSNPLFESVWNRSFVDSIQITVAEQLDIVERAGYYDEVGAVRDMVQNHILQVLALVAMDAPTSVNPVDIRAAKLALLRAVHPLDPAVAVAGQYDGYRGAAGVPADSRRETYAAARIAVENWRWQGVPIFFRTGKAMARQVAEVVVRLKDTPRLRVGDKLLDSIPALVVIRIQPDEGIVLRIGAKHPGPRFELMPAAMRLDYRMAAKDMPPDAYDNVLGEILAGGQLEFPGPDEIVRAWEIVDPLLGEWESRGQPEIYARGSWGPSAADDLIAAHGGGQWLDATDLIQAKARL</sequence>
<dbReference type="InterPro" id="IPR022675">
    <property type="entry name" value="G6P_DH_C"/>
</dbReference>
<organism evidence="9 10">
    <name type="scientific">Candidatus Nephthysia bennettiae</name>
    <dbReference type="NCBI Taxonomy" id="3127016"/>
    <lineage>
        <taxon>Bacteria</taxon>
        <taxon>Bacillati</taxon>
        <taxon>Candidatus Dormiibacterota</taxon>
        <taxon>Candidatus Dormibacteria</taxon>
        <taxon>Candidatus Dormibacterales</taxon>
        <taxon>Candidatus Dormibacteraceae</taxon>
        <taxon>Candidatus Nephthysia</taxon>
    </lineage>
</organism>
<evidence type="ECO:0000256" key="4">
    <source>
        <dbReference type="ARBA" id="ARBA00023002"/>
    </source>
</evidence>
<dbReference type="InterPro" id="IPR001282">
    <property type="entry name" value="G6P_DH"/>
</dbReference>
<comment type="caution">
    <text evidence="9">The sequence shown here is derived from an EMBL/GenBank/DDBJ whole genome shotgun (WGS) entry which is preliminary data.</text>
</comment>
<dbReference type="Pfam" id="PF02781">
    <property type="entry name" value="G6PD_C"/>
    <property type="match status" value="1"/>
</dbReference>
<feature type="binding site" evidence="6">
    <location>
        <position position="145"/>
    </location>
    <ligand>
        <name>NADP(+)</name>
        <dbReference type="ChEBI" id="CHEBI:58349"/>
    </ligand>
</feature>
<evidence type="ECO:0000259" key="7">
    <source>
        <dbReference type="Pfam" id="PF00479"/>
    </source>
</evidence>
<comment type="function">
    <text evidence="6">Catalyzes the oxidation of glucose 6-phosphate to 6-phosphogluconolactone.</text>
</comment>
<dbReference type="NCBIfam" id="TIGR00871">
    <property type="entry name" value="zwf"/>
    <property type="match status" value="1"/>
</dbReference>
<dbReference type="PIRSF" id="PIRSF000110">
    <property type="entry name" value="G6PD"/>
    <property type="match status" value="1"/>
</dbReference>
<evidence type="ECO:0000256" key="3">
    <source>
        <dbReference type="ARBA" id="ARBA00022857"/>
    </source>
</evidence>
<evidence type="ECO:0000259" key="8">
    <source>
        <dbReference type="Pfam" id="PF02781"/>
    </source>
</evidence>
<dbReference type="Gene3D" id="3.30.360.10">
    <property type="entry name" value="Dihydrodipicolinate Reductase, domain 2"/>
    <property type="match status" value="1"/>
</dbReference>
<dbReference type="SUPFAM" id="SSF51735">
    <property type="entry name" value="NAD(P)-binding Rossmann-fold domains"/>
    <property type="match status" value="1"/>
</dbReference>
<feature type="binding site" evidence="6">
    <location>
        <position position="232"/>
    </location>
    <ligand>
        <name>substrate</name>
    </ligand>
</feature>
<name>A0A934N9J0_9BACT</name>
<evidence type="ECO:0000313" key="9">
    <source>
        <dbReference type="EMBL" id="MBJ7599073.1"/>
    </source>
</evidence>
<dbReference type="GO" id="GO:0050661">
    <property type="term" value="F:NADP binding"/>
    <property type="evidence" value="ECO:0007669"/>
    <property type="project" value="UniProtKB-UniRule"/>
</dbReference>
<feature type="domain" description="Glucose-6-phosphate dehydrogenase NAD-binding" evidence="7">
    <location>
        <begin position="24"/>
        <end position="184"/>
    </location>
</feature>
<dbReference type="AlphaFoldDB" id="A0A934N9J0"/>
<dbReference type="PRINTS" id="PR00079">
    <property type="entry name" value="G6PDHDRGNASE"/>
</dbReference>
<evidence type="ECO:0000256" key="5">
    <source>
        <dbReference type="ARBA" id="ARBA00023277"/>
    </source>
</evidence>
<dbReference type="Gene3D" id="3.40.50.720">
    <property type="entry name" value="NAD(P)-binding Rossmann-like Domain"/>
    <property type="match status" value="1"/>
</dbReference>
<dbReference type="SUPFAM" id="SSF55347">
    <property type="entry name" value="Glyceraldehyde-3-phosphate dehydrogenase-like, C-terminal domain"/>
    <property type="match status" value="1"/>
</dbReference>
<proteinExistence type="inferred from homology"/>
<dbReference type="GO" id="GO:0006006">
    <property type="term" value="P:glucose metabolic process"/>
    <property type="evidence" value="ECO:0007669"/>
    <property type="project" value="UniProtKB-KW"/>
</dbReference>
<dbReference type="RefSeq" id="WP_338202451.1">
    <property type="nucleotide sequence ID" value="NZ_JAEKNR010000139.1"/>
</dbReference>
<feature type="binding site" evidence="6">
    <location>
        <position position="213"/>
    </location>
    <ligand>
        <name>substrate</name>
    </ligand>
</feature>
<dbReference type="PANTHER" id="PTHR23429">
    <property type="entry name" value="GLUCOSE-6-PHOSPHATE 1-DEHYDROGENASE G6PD"/>
    <property type="match status" value="1"/>
</dbReference>
<gene>
    <name evidence="6 9" type="primary">zwf</name>
    <name evidence="9" type="ORF">JF922_13455</name>
</gene>
<comment type="caution">
    <text evidence="6">Lacks conserved residue(s) required for the propagation of feature annotation.</text>
</comment>
<keyword evidence="3 6" id="KW-0521">NADP</keyword>
<evidence type="ECO:0000256" key="6">
    <source>
        <dbReference type="HAMAP-Rule" id="MF_00966"/>
    </source>
</evidence>
<dbReference type="HAMAP" id="MF_00966">
    <property type="entry name" value="G6PD"/>
    <property type="match status" value="1"/>
</dbReference>
<dbReference type="GO" id="GO:0006098">
    <property type="term" value="P:pentose-phosphate shunt"/>
    <property type="evidence" value="ECO:0007669"/>
    <property type="project" value="UniProtKB-UniRule"/>
</dbReference>
<feature type="binding site" evidence="6">
    <location>
        <position position="57"/>
    </location>
    <ligand>
        <name>NADP(+)</name>
        <dbReference type="ChEBI" id="CHEBI:58349"/>
    </ligand>
</feature>
<evidence type="ECO:0000256" key="1">
    <source>
        <dbReference type="ARBA" id="ARBA00004937"/>
    </source>
</evidence>
<dbReference type="InterPro" id="IPR036291">
    <property type="entry name" value="NAD(P)-bd_dom_sf"/>
</dbReference>
<reference evidence="9" key="1">
    <citation type="submission" date="2020-10" db="EMBL/GenBank/DDBJ databases">
        <title>Ca. Dormibacterota MAGs.</title>
        <authorList>
            <person name="Montgomery K."/>
        </authorList>
    </citation>
    <scope>NUCLEOTIDE SEQUENCE [LARGE SCALE GENOMIC DNA]</scope>
    <source>
        <strain evidence="9">SC8812_S17_10</strain>
    </source>
</reference>
<dbReference type="Pfam" id="PF00479">
    <property type="entry name" value="G6PD_N"/>
    <property type="match status" value="1"/>
</dbReference>
<feature type="binding site" evidence="6">
    <location>
        <position position="323"/>
    </location>
    <ligand>
        <name>substrate</name>
    </ligand>
</feature>